<sequence>MSHHQGTSNAQNSVPFRGNFLNAFQRKLLQKSRQEDLPQFYRQRIEIMLLADEGKSQTEISQILGCCPATVRHWTHIARAGMAHQWQDCPIGGPKTVNQEYLERLKELVSHSPRDYGYPFTRWTGNWLNKHLSKEFGIDLSDRHINRLLKQMGLSCKPKPNKENNISPQAKNSKILICDLESEQMPITSDFLPVNSVKLNTNSDIHGGKSIRAINFFATAQPYFRLFSFRRGIPTLS</sequence>
<comment type="caution">
    <text evidence="1">The sequence shown here is derived from an EMBL/GenBank/DDBJ whole genome shotgun (WGS) entry which is preliminary data.</text>
</comment>
<reference evidence="1" key="1">
    <citation type="submission" date="2019-07" db="EMBL/GenBank/DDBJ databases">
        <title>Toxilogical consequences of a new and cryptic species of cyanobacteria (Komarekiella delphini-convector) recovered from the epidermis of a bottlenose dolphin and 1500 ft. in the air.</title>
        <authorList>
            <person name="Brown A.O."/>
            <person name="Dvorak P."/>
            <person name="Villanueva C.D."/>
            <person name="Foss A.J."/>
            <person name="Garvey A.D."/>
            <person name="Gibson Q.A."/>
            <person name="Johansen J.R."/>
            <person name="Casamatta D.A."/>
        </authorList>
    </citation>
    <scope>NUCLEOTIDE SEQUENCE</scope>
    <source>
        <strain evidence="1">SJRDD-AB1</strain>
    </source>
</reference>
<dbReference type="SUPFAM" id="SSF46689">
    <property type="entry name" value="Homeodomain-like"/>
    <property type="match status" value="1"/>
</dbReference>
<gene>
    <name evidence="1" type="ORF">FNW02_24425</name>
</gene>
<keyword evidence="2" id="KW-1185">Reference proteome</keyword>
<dbReference type="EMBL" id="VJXY01000032">
    <property type="protein sequence ID" value="MBD6618885.1"/>
    <property type="molecule type" value="Genomic_DNA"/>
</dbReference>
<dbReference type="RefSeq" id="WP_191760084.1">
    <property type="nucleotide sequence ID" value="NZ_VJXY01000032.1"/>
</dbReference>
<protein>
    <submittedName>
        <fullName evidence="1">Helix-turn-helix domain-containing protein</fullName>
    </submittedName>
</protein>
<name>A0AA40VT62_9NOST</name>
<accession>A0AA40VT62</accession>
<evidence type="ECO:0000313" key="1">
    <source>
        <dbReference type="EMBL" id="MBD6618885.1"/>
    </source>
</evidence>
<dbReference type="InterPro" id="IPR009057">
    <property type="entry name" value="Homeodomain-like_sf"/>
</dbReference>
<organism evidence="1 2">
    <name type="scientific">Komarekiella delphini-convector SJRDD-AB1</name>
    <dbReference type="NCBI Taxonomy" id="2593771"/>
    <lineage>
        <taxon>Bacteria</taxon>
        <taxon>Bacillati</taxon>
        <taxon>Cyanobacteriota</taxon>
        <taxon>Cyanophyceae</taxon>
        <taxon>Nostocales</taxon>
        <taxon>Nostocaceae</taxon>
        <taxon>Komarekiella</taxon>
        <taxon>Komarekiella delphini-convector</taxon>
    </lineage>
</organism>
<proteinExistence type="predicted"/>
<dbReference type="Proteomes" id="UP001165986">
    <property type="component" value="Unassembled WGS sequence"/>
</dbReference>
<evidence type="ECO:0000313" key="2">
    <source>
        <dbReference type="Proteomes" id="UP001165986"/>
    </source>
</evidence>
<dbReference type="Pfam" id="PF13565">
    <property type="entry name" value="HTH_32"/>
    <property type="match status" value="1"/>
</dbReference>
<dbReference type="AlphaFoldDB" id="A0AA40VT62"/>